<gene>
    <name evidence="1" type="ORF">A1O9_06811</name>
</gene>
<dbReference type="VEuPathDB" id="FungiDB:A1O9_06811"/>
<reference evidence="1 2" key="1">
    <citation type="submission" date="2013-03" db="EMBL/GenBank/DDBJ databases">
        <title>The Genome Sequence of Exophiala aquamarina CBS 119918.</title>
        <authorList>
            <consortium name="The Broad Institute Genomics Platform"/>
            <person name="Cuomo C."/>
            <person name="de Hoog S."/>
            <person name="Gorbushina A."/>
            <person name="Walker B."/>
            <person name="Young S.K."/>
            <person name="Zeng Q."/>
            <person name="Gargeya S."/>
            <person name="Fitzgerald M."/>
            <person name="Haas B."/>
            <person name="Abouelleil A."/>
            <person name="Allen A.W."/>
            <person name="Alvarado L."/>
            <person name="Arachchi H.M."/>
            <person name="Berlin A.M."/>
            <person name="Chapman S.B."/>
            <person name="Gainer-Dewar J."/>
            <person name="Goldberg J."/>
            <person name="Griggs A."/>
            <person name="Gujja S."/>
            <person name="Hansen M."/>
            <person name="Howarth C."/>
            <person name="Imamovic A."/>
            <person name="Ireland A."/>
            <person name="Larimer J."/>
            <person name="McCowan C."/>
            <person name="Murphy C."/>
            <person name="Pearson M."/>
            <person name="Poon T.W."/>
            <person name="Priest M."/>
            <person name="Roberts A."/>
            <person name="Saif S."/>
            <person name="Shea T."/>
            <person name="Sisk P."/>
            <person name="Sykes S."/>
            <person name="Wortman J."/>
            <person name="Nusbaum C."/>
            <person name="Birren B."/>
        </authorList>
    </citation>
    <scope>NUCLEOTIDE SEQUENCE [LARGE SCALE GENOMIC DNA]</scope>
    <source>
        <strain evidence="1 2">CBS 119918</strain>
    </source>
</reference>
<dbReference type="HOGENOM" id="CLU_108547_0_0_1"/>
<dbReference type="OrthoDB" id="5376498at2759"/>
<dbReference type="EMBL" id="AMGV01000005">
    <property type="protein sequence ID" value="KEF56622.1"/>
    <property type="molecule type" value="Genomic_DNA"/>
</dbReference>
<dbReference type="Proteomes" id="UP000027920">
    <property type="component" value="Unassembled WGS sequence"/>
</dbReference>
<dbReference type="AlphaFoldDB" id="A0A072PA37"/>
<organism evidence="1 2">
    <name type="scientific">Exophiala aquamarina CBS 119918</name>
    <dbReference type="NCBI Taxonomy" id="1182545"/>
    <lineage>
        <taxon>Eukaryota</taxon>
        <taxon>Fungi</taxon>
        <taxon>Dikarya</taxon>
        <taxon>Ascomycota</taxon>
        <taxon>Pezizomycotina</taxon>
        <taxon>Eurotiomycetes</taxon>
        <taxon>Chaetothyriomycetidae</taxon>
        <taxon>Chaetothyriales</taxon>
        <taxon>Herpotrichiellaceae</taxon>
        <taxon>Exophiala</taxon>
    </lineage>
</organism>
<comment type="caution">
    <text evidence="1">The sequence shown here is derived from an EMBL/GenBank/DDBJ whole genome shotgun (WGS) entry which is preliminary data.</text>
</comment>
<keyword evidence="2" id="KW-1185">Reference proteome</keyword>
<protein>
    <submittedName>
        <fullName evidence="1">Uncharacterized protein</fullName>
    </submittedName>
</protein>
<name>A0A072PA37_9EURO</name>
<dbReference type="RefSeq" id="XP_013259212.1">
    <property type="nucleotide sequence ID" value="XM_013403758.1"/>
</dbReference>
<dbReference type="GeneID" id="25281726"/>
<sequence length="179" mass="18975">MSSAATQETLSKLAEPPSADTVTLLLKCHKSTTLLSVLPTTPFAEIKGLLLAALQTRGITTLPNSMSPLPENGDDLEFGVLVDQKDASKGWVPLEIKEQEVAGSKGGKKKAGGTNNVMNANPVGAGLSDGSWIAYRLKVSSKDNQTEEVLEEGTPEIDIPADIGWDVVLPTFEDEEGNE</sequence>
<evidence type="ECO:0000313" key="1">
    <source>
        <dbReference type="EMBL" id="KEF56622.1"/>
    </source>
</evidence>
<evidence type="ECO:0000313" key="2">
    <source>
        <dbReference type="Proteomes" id="UP000027920"/>
    </source>
</evidence>
<proteinExistence type="predicted"/>
<accession>A0A072PA37</accession>